<evidence type="ECO:0000256" key="1">
    <source>
        <dbReference type="PROSITE-ProRule" id="PRU00781"/>
    </source>
</evidence>
<dbReference type="PANTHER" id="PTHR23086:SF8">
    <property type="entry name" value="PHOSPHATIDYLINOSITOL 5-PHOSPHATE 4-KINASE, ISOFORM A"/>
    <property type="match status" value="1"/>
</dbReference>
<dbReference type="Proteomes" id="UP001642484">
    <property type="component" value="Unassembled WGS sequence"/>
</dbReference>
<feature type="transmembrane region" description="Helical" evidence="2">
    <location>
        <begin position="407"/>
        <end position="430"/>
    </location>
</feature>
<evidence type="ECO:0000256" key="2">
    <source>
        <dbReference type="SAM" id="Phobius"/>
    </source>
</evidence>
<protein>
    <recommendedName>
        <fullName evidence="4">PIPK domain-containing protein</fullName>
    </recommendedName>
</protein>
<accession>A0ABP0QPY9</accession>
<dbReference type="InterPro" id="IPR023610">
    <property type="entry name" value="PInositol-4/5-P-5/4-kinase"/>
</dbReference>
<keyword evidence="3" id="KW-0732">Signal</keyword>
<sequence>MSGSFVVFTWICIGAGAIRNDDEKPTPHLRPSNALFDQSGSPKPAWLEEGWNFSSSTPICGHVTNFEFEGLKLHCENYLKKIRDVFEVPTPQEILETNHIDLSAAEEGTGRSGAKMLFSKDKKFIIKTMSARDLGAFIKVVEKYTAHLVSHASESAMMRYYAILEDEGGGFWLIANNWLPVKFPVVWDLKGSMVGRKNGDTESDQKDQDWLNQNKALALPPDQRAVALQTLESDSLLLSRANLIDYSLIVGLLVYQLDACNGPNQPSCIAPVCHPDGGCGEAAYTLGDYFTEVKDFYCTESSLKERQLGHTCMGGFTSSLKVYFQCFGIIDLLKPFDVKSRAEYTVKAGWGRKISAQPADSYAERFFQFMYEKVFPETLSRSTAPLVLSHETCRNWGSKVHSEGPNVLMITLVALGVGLLGGGAFAWWYFRSRKASSPPTVGGDSLHAYQPDTYHAYNPQVGPNGAWAYGSGATAVPGTYGADYGSAYGGAYPTQGMQGMQGAAGSGATGGY</sequence>
<reference evidence="5 6" key="1">
    <citation type="submission" date="2024-02" db="EMBL/GenBank/DDBJ databases">
        <authorList>
            <person name="Chen Y."/>
            <person name="Shah S."/>
            <person name="Dougan E. K."/>
            <person name="Thang M."/>
            <person name="Chan C."/>
        </authorList>
    </citation>
    <scope>NUCLEOTIDE SEQUENCE [LARGE SCALE GENOMIC DNA]</scope>
</reference>
<feature type="chain" id="PRO_5045434012" description="PIPK domain-containing protein" evidence="3">
    <location>
        <begin position="18"/>
        <end position="512"/>
    </location>
</feature>
<dbReference type="SUPFAM" id="SSF56104">
    <property type="entry name" value="SAICAR synthase-like"/>
    <property type="match status" value="1"/>
</dbReference>
<keyword evidence="2" id="KW-0812">Transmembrane</keyword>
<dbReference type="CDD" id="cd00139">
    <property type="entry name" value="PIPKc"/>
    <property type="match status" value="1"/>
</dbReference>
<keyword evidence="1" id="KW-0547">Nucleotide-binding</keyword>
<dbReference type="PROSITE" id="PS51455">
    <property type="entry name" value="PIPK"/>
    <property type="match status" value="1"/>
</dbReference>
<organism evidence="5 6">
    <name type="scientific">Durusdinium trenchii</name>
    <dbReference type="NCBI Taxonomy" id="1381693"/>
    <lineage>
        <taxon>Eukaryota</taxon>
        <taxon>Sar</taxon>
        <taxon>Alveolata</taxon>
        <taxon>Dinophyceae</taxon>
        <taxon>Suessiales</taxon>
        <taxon>Symbiodiniaceae</taxon>
        <taxon>Durusdinium</taxon>
    </lineage>
</organism>
<dbReference type="Gene3D" id="3.30.800.10">
    <property type="entry name" value="Phosphatidylinositol Phosphate Kinase II Beta"/>
    <property type="match status" value="1"/>
</dbReference>
<dbReference type="Gene3D" id="3.30.810.10">
    <property type="entry name" value="2-Layer Sandwich"/>
    <property type="match status" value="1"/>
</dbReference>
<keyword evidence="1" id="KW-0808">Transferase</keyword>
<dbReference type="PANTHER" id="PTHR23086">
    <property type="entry name" value="PHOSPHATIDYLINOSITOL-4-PHOSPHATE 5-KINASE"/>
    <property type="match status" value="1"/>
</dbReference>
<dbReference type="SMART" id="SM00330">
    <property type="entry name" value="PIPKc"/>
    <property type="match status" value="1"/>
</dbReference>
<keyword evidence="2" id="KW-1133">Transmembrane helix</keyword>
<name>A0ABP0QPY9_9DINO</name>
<dbReference type="Pfam" id="PF01504">
    <property type="entry name" value="PIP5K"/>
    <property type="match status" value="1"/>
</dbReference>
<dbReference type="InterPro" id="IPR002498">
    <property type="entry name" value="PInositol-4-P-4/5-kinase_core"/>
</dbReference>
<comment type="caution">
    <text evidence="5">The sequence shown here is derived from an EMBL/GenBank/DDBJ whole genome shotgun (WGS) entry which is preliminary data.</text>
</comment>
<evidence type="ECO:0000313" key="6">
    <source>
        <dbReference type="Proteomes" id="UP001642484"/>
    </source>
</evidence>
<dbReference type="EMBL" id="CAXAMN010024718">
    <property type="protein sequence ID" value="CAK9089485.1"/>
    <property type="molecule type" value="Genomic_DNA"/>
</dbReference>
<evidence type="ECO:0000256" key="3">
    <source>
        <dbReference type="SAM" id="SignalP"/>
    </source>
</evidence>
<dbReference type="InterPro" id="IPR027483">
    <property type="entry name" value="PInositol-4-P-4/5-kinase_C_sf"/>
</dbReference>
<proteinExistence type="predicted"/>
<feature type="signal peptide" evidence="3">
    <location>
        <begin position="1"/>
        <end position="17"/>
    </location>
</feature>
<keyword evidence="1" id="KW-0067">ATP-binding</keyword>
<evidence type="ECO:0000259" key="4">
    <source>
        <dbReference type="PROSITE" id="PS51455"/>
    </source>
</evidence>
<keyword evidence="6" id="KW-1185">Reference proteome</keyword>
<feature type="domain" description="PIPK" evidence="4">
    <location>
        <begin position="1"/>
        <end position="374"/>
    </location>
</feature>
<keyword evidence="2" id="KW-0472">Membrane</keyword>
<evidence type="ECO:0000313" key="5">
    <source>
        <dbReference type="EMBL" id="CAK9089485.1"/>
    </source>
</evidence>
<dbReference type="InterPro" id="IPR027484">
    <property type="entry name" value="PInositol-4-P-5-kinase_N"/>
</dbReference>
<gene>
    <name evidence="5" type="ORF">CCMP2556_LOCUS43074</name>
</gene>
<keyword evidence="1" id="KW-0418">Kinase</keyword>